<evidence type="ECO:0000313" key="1">
    <source>
        <dbReference type="EMBL" id="MDR4181181.1"/>
    </source>
</evidence>
<dbReference type="Proteomes" id="UP001181533">
    <property type="component" value="Unassembled WGS sequence"/>
</dbReference>
<organism evidence="1 2">
    <name type="scientific">Bacillus thuringiensis</name>
    <dbReference type="NCBI Taxonomy" id="1428"/>
    <lineage>
        <taxon>Bacteria</taxon>
        <taxon>Bacillati</taxon>
        <taxon>Bacillota</taxon>
        <taxon>Bacilli</taxon>
        <taxon>Bacillales</taxon>
        <taxon>Bacillaceae</taxon>
        <taxon>Bacillus</taxon>
        <taxon>Bacillus cereus group</taxon>
    </lineage>
</organism>
<proteinExistence type="predicted"/>
<name>A0AB35PM87_BACTU</name>
<protein>
    <submittedName>
        <fullName evidence="1">ABC transporter permease</fullName>
    </submittedName>
</protein>
<dbReference type="AlphaFoldDB" id="A0AB35PM87"/>
<evidence type="ECO:0000313" key="2">
    <source>
        <dbReference type="Proteomes" id="UP001181533"/>
    </source>
</evidence>
<comment type="caution">
    <text evidence="1">The sequence shown here is derived from an EMBL/GenBank/DDBJ whole genome shotgun (WGS) entry which is preliminary data.</text>
</comment>
<sequence length="101" mass="11200">GGEAALKSQFVGSGNQTVPIHYSPDINDPFGMDMAEAPKITEEDIFELKKIPEIAHIVTTNSSMESLDIEDKKEMVNITGLDNEYFTVNKVKVQKGRSLQE</sequence>
<accession>A0AB35PM87</accession>
<dbReference type="EMBL" id="VKQN01000261">
    <property type="protein sequence ID" value="MDR4181181.1"/>
    <property type="molecule type" value="Genomic_DNA"/>
</dbReference>
<gene>
    <name evidence="1" type="ORF">FO599_35600</name>
</gene>
<reference evidence="1" key="1">
    <citation type="submission" date="2019-07" db="EMBL/GenBank/DDBJ databases">
        <title>Phylogenomic Reclassification of ATCC Bacillus Strains and Various Taxa within the Genus Bacillus.</title>
        <authorList>
            <person name="Riojas M.A."/>
            <person name="Frank A.M."/>
            <person name="Fenn S.L."/>
            <person name="King S.P."/>
            <person name="Brower S.M."/>
            <person name="Hazbon M.H."/>
        </authorList>
    </citation>
    <scope>NUCLEOTIDE SEQUENCE</scope>
    <source>
        <strain evidence="1">ATCC 35646</strain>
    </source>
</reference>
<feature type="non-terminal residue" evidence="1">
    <location>
        <position position="1"/>
    </location>
</feature>
<feature type="non-terminal residue" evidence="1">
    <location>
        <position position="101"/>
    </location>
</feature>